<keyword evidence="2" id="KW-1185">Reference proteome</keyword>
<gene>
    <name evidence="1" type="ORF">SAMN04488029_0483</name>
</gene>
<dbReference type="STRING" id="692418.SAMN04488029_0483"/>
<proteinExistence type="predicted"/>
<dbReference type="AlphaFoldDB" id="A0A1W2G6A8"/>
<organism evidence="1 2">
    <name type="scientific">Reichenbachiella faecimaris</name>
    <dbReference type="NCBI Taxonomy" id="692418"/>
    <lineage>
        <taxon>Bacteria</taxon>
        <taxon>Pseudomonadati</taxon>
        <taxon>Bacteroidota</taxon>
        <taxon>Cytophagia</taxon>
        <taxon>Cytophagales</taxon>
        <taxon>Reichenbachiellaceae</taxon>
        <taxon>Reichenbachiella</taxon>
    </lineage>
</organism>
<dbReference type="OrthoDB" id="982113at2"/>
<protein>
    <recommendedName>
        <fullName evidence="3">Sensory transduction regulator</fullName>
    </recommendedName>
</protein>
<dbReference type="EMBL" id="FWYF01000001">
    <property type="protein sequence ID" value="SMD32143.1"/>
    <property type="molecule type" value="Genomic_DNA"/>
</dbReference>
<accession>A0A1W2G6A8</accession>
<dbReference type="Proteomes" id="UP000192472">
    <property type="component" value="Unassembled WGS sequence"/>
</dbReference>
<sequence length="128" mass="14688">MELNNFMKSYAEEIKGNFSEYDDQRSVIVVPLEMDRQQAVVGEIDPENNLISISSKVCVVEDGIRFKDLLEENHRSTFGKFTIVNDFLKVESRSPADIVSDEILKRAIQEVANLADKWEMNITGRDIF</sequence>
<dbReference type="RefSeq" id="WP_084370823.1">
    <property type="nucleotide sequence ID" value="NZ_FWYF01000001.1"/>
</dbReference>
<dbReference type="SUPFAM" id="SSF69635">
    <property type="entry name" value="Type III secretory system chaperone-like"/>
    <property type="match status" value="1"/>
</dbReference>
<reference evidence="1 2" key="1">
    <citation type="submission" date="2017-04" db="EMBL/GenBank/DDBJ databases">
        <authorList>
            <person name="Afonso C.L."/>
            <person name="Miller P.J."/>
            <person name="Scott M.A."/>
            <person name="Spackman E."/>
            <person name="Goraichik I."/>
            <person name="Dimitrov K.M."/>
            <person name="Suarez D.L."/>
            <person name="Swayne D.E."/>
        </authorList>
    </citation>
    <scope>NUCLEOTIDE SEQUENCE [LARGE SCALE GENOMIC DNA]</scope>
    <source>
        <strain evidence="1 2">DSM 26133</strain>
    </source>
</reference>
<evidence type="ECO:0000313" key="1">
    <source>
        <dbReference type="EMBL" id="SMD32143.1"/>
    </source>
</evidence>
<evidence type="ECO:0000313" key="2">
    <source>
        <dbReference type="Proteomes" id="UP000192472"/>
    </source>
</evidence>
<name>A0A1W2G6A8_REIFA</name>
<evidence type="ECO:0008006" key="3">
    <source>
        <dbReference type="Google" id="ProtNLM"/>
    </source>
</evidence>
<dbReference type="Gene3D" id="3.30.1460.10">
    <property type="match status" value="1"/>
</dbReference>